<evidence type="ECO:0000313" key="14">
    <source>
        <dbReference type="Proteomes" id="UP001457282"/>
    </source>
</evidence>
<dbReference type="PANTHER" id="PTHR11241:SF0">
    <property type="entry name" value="DEOXYURIDINE 5'-TRIPHOSPHATE NUCLEOTIDOHYDROLASE"/>
    <property type="match status" value="1"/>
</dbReference>
<dbReference type="GO" id="GO:0046081">
    <property type="term" value="P:dUTP catabolic process"/>
    <property type="evidence" value="ECO:0007669"/>
    <property type="project" value="UniProtKB-UniRule"/>
</dbReference>
<dbReference type="EMBL" id="JBEDUW010000002">
    <property type="protein sequence ID" value="KAK9947092.1"/>
    <property type="molecule type" value="Genomic_DNA"/>
</dbReference>
<accession>A0AAW1YEH7</accession>
<protein>
    <recommendedName>
        <fullName evidence="5 11">Deoxyuridine 5'-triphosphate nucleotidohydrolase</fullName>
        <shortName evidence="11">dUTPase</shortName>
        <ecNumber evidence="4 11">3.6.1.23</ecNumber>
    </recommendedName>
    <alternativeName>
        <fullName evidence="9 11">dUTP pyrophosphatase</fullName>
    </alternativeName>
</protein>
<dbReference type="Gene3D" id="2.70.40.10">
    <property type="match status" value="1"/>
</dbReference>
<dbReference type="FunFam" id="2.70.40.10:FF:000004">
    <property type="entry name" value="Deoxyuridine triphosphatase"/>
    <property type="match status" value="1"/>
</dbReference>
<evidence type="ECO:0000259" key="12">
    <source>
        <dbReference type="Pfam" id="PF00692"/>
    </source>
</evidence>
<dbReference type="InterPro" id="IPR033704">
    <property type="entry name" value="dUTPase_trimeric"/>
</dbReference>
<reference evidence="13 14" key="1">
    <citation type="journal article" date="2023" name="G3 (Bethesda)">
        <title>A chromosome-length genome assembly and annotation of blackberry (Rubus argutus, cv. 'Hillquist').</title>
        <authorList>
            <person name="Bruna T."/>
            <person name="Aryal R."/>
            <person name="Dudchenko O."/>
            <person name="Sargent D.J."/>
            <person name="Mead D."/>
            <person name="Buti M."/>
            <person name="Cavallini A."/>
            <person name="Hytonen T."/>
            <person name="Andres J."/>
            <person name="Pham M."/>
            <person name="Weisz D."/>
            <person name="Mascagni F."/>
            <person name="Usai G."/>
            <person name="Natali L."/>
            <person name="Bassil N."/>
            <person name="Fernandez G.E."/>
            <person name="Lomsadze A."/>
            <person name="Armour M."/>
            <person name="Olukolu B."/>
            <person name="Poorten T."/>
            <person name="Britton C."/>
            <person name="Davik J."/>
            <person name="Ashrafi H."/>
            <person name="Aiden E.L."/>
            <person name="Borodovsky M."/>
            <person name="Worthington M."/>
        </authorList>
    </citation>
    <scope>NUCLEOTIDE SEQUENCE [LARGE SCALE GENOMIC DNA]</scope>
    <source>
        <strain evidence="13">PI 553951</strain>
    </source>
</reference>
<dbReference type="NCBIfam" id="NF001862">
    <property type="entry name" value="PRK00601.1"/>
    <property type="match status" value="1"/>
</dbReference>
<keyword evidence="11" id="KW-0479">Metal-binding</keyword>
<evidence type="ECO:0000256" key="9">
    <source>
        <dbReference type="ARBA" id="ARBA00030698"/>
    </source>
</evidence>
<evidence type="ECO:0000256" key="3">
    <source>
        <dbReference type="ARBA" id="ARBA00006581"/>
    </source>
</evidence>
<dbReference type="PANTHER" id="PTHR11241">
    <property type="entry name" value="DEOXYURIDINE 5'-TRIPHOSPHATE NUCLEOTIDOHYDROLASE"/>
    <property type="match status" value="1"/>
</dbReference>
<evidence type="ECO:0000256" key="7">
    <source>
        <dbReference type="ARBA" id="ARBA00022842"/>
    </source>
</evidence>
<keyword evidence="7 11" id="KW-0460">Magnesium</keyword>
<dbReference type="InterPro" id="IPR029054">
    <property type="entry name" value="dUTPase-like"/>
</dbReference>
<evidence type="ECO:0000256" key="10">
    <source>
        <dbReference type="ARBA" id="ARBA00047686"/>
    </source>
</evidence>
<dbReference type="AlphaFoldDB" id="A0AAW1YEH7"/>
<feature type="domain" description="dUTPase-like" evidence="12">
    <location>
        <begin position="104"/>
        <end position="232"/>
    </location>
</feature>
<evidence type="ECO:0000256" key="6">
    <source>
        <dbReference type="ARBA" id="ARBA00022801"/>
    </source>
</evidence>
<dbReference type="InterPro" id="IPR036157">
    <property type="entry name" value="dUTPase-like_sf"/>
</dbReference>
<dbReference type="GO" id="GO:0006226">
    <property type="term" value="P:dUMP biosynthetic process"/>
    <property type="evidence" value="ECO:0007669"/>
    <property type="project" value="UniProtKB-UniRule"/>
</dbReference>
<dbReference type="InterPro" id="IPR008181">
    <property type="entry name" value="dUTPase"/>
</dbReference>
<evidence type="ECO:0000256" key="8">
    <source>
        <dbReference type="ARBA" id="ARBA00023080"/>
    </source>
</evidence>
<keyword evidence="6 11" id="KW-0378">Hydrolase</keyword>
<comment type="function">
    <text evidence="11">Involved in nucleotide metabolism via production of dUMP, the immediate precursor of thymidine nucleotides, and decreases the intracellular concentration of dUTP so that uracil cannot be incorporated into DNA.</text>
</comment>
<evidence type="ECO:0000256" key="11">
    <source>
        <dbReference type="RuleBase" id="RU367024"/>
    </source>
</evidence>
<evidence type="ECO:0000256" key="1">
    <source>
        <dbReference type="ARBA" id="ARBA00001946"/>
    </source>
</evidence>
<dbReference type="GO" id="GO:0000287">
    <property type="term" value="F:magnesium ion binding"/>
    <property type="evidence" value="ECO:0007669"/>
    <property type="project" value="UniProtKB-UniRule"/>
</dbReference>
<dbReference type="NCBIfam" id="TIGR00576">
    <property type="entry name" value="dut"/>
    <property type="match status" value="1"/>
</dbReference>
<evidence type="ECO:0000256" key="5">
    <source>
        <dbReference type="ARBA" id="ARBA00021732"/>
    </source>
</evidence>
<keyword evidence="8 11" id="KW-0546">Nucleotide metabolism</keyword>
<dbReference type="SUPFAM" id="SSF51283">
    <property type="entry name" value="dUTPase-like"/>
    <property type="match status" value="1"/>
</dbReference>
<comment type="caution">
    <text evidence="13">The sequence shown here is derived from an EMBL/GenBank/DDBJ whole genome shotgun (WGS) entry which is preliminary data.</text>
</comment>
<comment type="cofactor">
    <cofactor evidence="1 11">
        <name>Mg(2+)</name>
        <dbReference type="ChEBI" id="CHEBI:18420"/>
    </cofactor>
</comment>
<comment type="catalytic activity">
    <reaction evidence="10 11">
        <text>dUTP + H2O = dUMP + diphosphate + H(+)</text>
        <dbReference type="Rhea" id="RHEA:10248"/>
        <dbReference type="ChEBI" id="CHEBI:15377"/>
        <dbReference type="ChEBI" id="CHEBI:15378"/>
        <dbReference type="ChEBI" id="CHEBI:33019"/>
        <dbReference type="ChEBI" id="CHEBI:61555"/>
        <dbReference type="ChEBI" id="CHEBI:246422"/>
        <dbReference type="EC" id="3.6.1.23"/>
    </reaction>
</comment>
<name>A0AAW1YEH7_RUBAR</name>
<sequence length="233" mass="24667">MAGNLGAVAGIFGATIAITWSLASPCLYKRPQSPYLTQKSVDSKHPYHCRGSLPRVLRMAQQDLSNGIHEVKEPAPKIAKLHHNGDVSESTAAGFFRVKKLSEKAVLPSRGSPLSAGYDLSSATETKIPARGKALVPTDLSIAVPEGTYARIASRSGLALKHSIDVGAGVIDADYRGPVGVLLFNHSDADFEVKVGDRIAQLIIEKIITPDVTEVEDLDPTVRGEGGFGSTGI</sequence>
<dbReference type="CDD" id="cd07557">
    <property type="entry name" value="trimeric_dUTPase"/>
    <property type="match status" value="1"/>
</dbReference>
<keyword evidence="14" id="KW-1185">Reference proteome</keyword>
<dbReference type="GO" id="GO:0004170">
    <property type="term" value="F:dUTP diphosphatase activity"/>
    <property type="evidence" value="ECO:0007669"/>
    <property type="project" value="UniProtKB-UniRule"/>
</dbReference>
<evidence type="ECO:0000256" key="4">
    <source>
        <dbReference type="ARBA" id="ARBA00012379"/>
    </source>
</evidence>
<dbReference type="EC" id="3.6.1.23" evidence="4 11"/>
<proteinExistence type="inferred from homology"/>
<dbReference type="Pfam" id="PF00692">
    <property type="entry name" value="dUTPase"/>
    <property type="match status" value="1"/>
</dbReference>
<organism evidence="13 14">
    <name type="scientific">Rubus argutus</name>
    <name type="common">Southern blackberry</name>
    <dbReference type="NCBI Taxonomy" id="59490"/>
    <lineage>
        <taxon>Eukaryota</taxon>
        <taxon>Viridiplantae</taxon>
        <taxon>Streptophyta</taxon>
        <taxon>Embryophyta</taxon>
        <taxon>Tracheophyta</taxon>
        <taxon>Spermatophyta</taxon>
        <taxon>Magnoliopsida</taxon>
        <taxon>eudicotyledons</taxon>
        <taxon>Gunneridae</taxon>
        <taxon>Pentapetalae</taxon>
        <taxon>rosids</taxon>
        <taxon>fabids</taxon>
        <taxon>Rosales</taxon>
        <taxon>Rosaceae</taxon>
        <taxon>Rosoideae</taxon>
        <taxon>Rosoideae incertae sedis</taxon>
        <taxon>Rubus</taxon>
    </lineage>
</organism>
<comment type="similarity">
    <text evidence="3 11">Belongs to the dUTPase family.</text>
</comment>
<dbReference type="Proteomes" id="UP001457282">
    <property type="component" value="Unassembled WGS sequence"/>
</dbReference>
<comment type="pathway">
    <text evidence="2 11">Pyrimidine metabolism; dUMP biosynthesis; dUMP from dCTP (dUTP route): step 2/2.</text>
</comment>
<gene>
    <name evidence="13" type="ORF">M0R45_012527</name>
</gene>
<evidence type="ECO:0000256" key="2">
    <source>
        <dbReference type="ARBA" id="ARBA00005142"/>
    </source>
</evidence>
<evidence type="ECO:0000313" key="13">
    <source>
        <dbReference type="EMBL" id="KAK9947092.1"/>
    </source>
</evidence>